<feature type="transmembrane region" description="Helical" evidence="6">
    <location>
        <begin position="241"/>
        <end position="260"/>
    </location>
</feature>
<dbReference type="EMBL" id="ACKS01000031">
    <property type="protein sequence ID" value="EFA44931.1"/>
    <property type="molecule type" value="Genomic_DNA"/>
</dbReference>
<keyword evidence="9" id="KW-1185">Reference proteome</keyword>
<keyword evidence="6" id="KW-0472">Membrane</keyword>
<evidence type="ECO:0000313" key="8">
    <source>
        <dbReference type="EMBL" id="EFA44931.1"/>
    </source>
</evidence>
<keyword evidence="4" id="KW-0067">ATP-binding</keyword>
<dbReference type="InterPro" id="IPR000719">
    <property type="entry name" value="Prot_kinase_dom"/>
</dbReference>
<proteinExistence type="predicted"/>
<evidence type="ECO:0000256" key="1">
    <source>
        <dbReference type="ARBA" id="ARBA00022679"/>
    </source>
</evidence>
<evidence type="ECO:0000256" key="5">
    <source>
        <dbReference type="SAM" id="MobiDB-lite"/>
    </source>
</evidence>
<dbReference type="PROSITE" id="PS50011">
    <property type="entry name" value="PROTEIN_KINASE_DOM"/>
    <property type="match status" value="1"/>
</dbReference>
<dbReference type="OrthoDB" id="9813021at2"/>
<reference evidence="8 9" key="1">
    <citation type="submission" date="2009-10" db="EMBL/GenBank/DDBJ databases">
        <authorList>
            <person name="Qin X."/>
            <person name="Bachman B."/>
            <person name="Battles P."/>
            <person name="Bell A."/>
            <person name="Bess C."/>
            <person name="Bickham C."/>
            <person name="Chaboub L."/>
            <person name="Chen D."/>
            <person name="Coyle M."/>
            <person name="Deiros D.R."/>
            <person name="Dinh H."/>
            <person name="Forbes L."/>
            <person name="Fowler G."/>
            <person name="Francisco L."/>
            <person name="Fu Q."/>
            <person name="Gubbala S."/>
            <person name="Hale W."/>
            <person name="Han Y."/>
            <person name="Hemphill L."/>
            <person name="Highlander S.K."/>
            <person name="Hirani K."/>
            <person name="Hogues M."/>
            <person name="Jackson L."/>
            <person name="Jakkamsetti A."/>
            <person name="Javaid M."/>
            <person name="Jiang H."/>
            <person name="Korchina V."/>
            <person name="Kovar C."/>
            <person name="Lara F."/>
            <person name="Lee S."/>
            <person name="Mata R."/>
            <person name="Mathew T."/>
            <person name="Moen C."/>
            <person name="Morales K."/>
            <person name="Munidasa M."/>
            <person name="Nazareth L."/>
            <person name="Ngo R."/>
            <person name="Nguyen L."/>
            <person name="Okwuonu G."/>
            <person name="Ongeri F."/>
            <person name="Patil S."/>
            <person name="Petrosino J."/>
            <person name="Pham C."/>
            <person name="Pham P."/>
            <person name="Pu L.-L."/>
            <person name="Puazo M."/>
            <person name="Raj R."/>
            <person name="Reid J."/>
            <person name="Rouhana J."/>
            <person name="Saada N."/>
            <person name="Shang Y."/>
            <person name="Simmons D."/>
            <person name="Thornton R."/>
            <person name="Warren J."/>
            <person name="Weissenberger G."/>
            <person name="Zhang J."/>
            <person name="Zhang L."/>
            <person name="Zhou C."/>
            <person name="Zhu D."/>
            <person name="Muzny D."/>
            <person name="Worley K."/>
            <person name="Gibbs R."/>
        </authorList>
    </citation>
    <scope>NUCLEOTIDE SEQUENCE [LARGE SCALE GENOMIC DNA]</scope>
    <source>
        <strain evidence="8 9">DSM 17361</strain>
    </source>
</reference>
<keyword evidence="2" id="KW-0547">Nucleotide-binding</keyword>
<dbReference type="SUPFAM" id="SSF56112">
    <property type="entry name" value="Protein kinase-like (PK-like)"/>
    <property type="match status" value="1"/>
</dbReference>
<dbReference type="HOGENOM" id="CLU_692345_0_0_10"/>
<dbReference type="InterPro" id="IPR011009">
    <property type="entry name" value="Kinase-like_dom_sf"/>
</dbReference>
<organism evidence="8 9">
    <name type="scientific">Hallella bergensis DSM 17361</name>
    <dbReference type="NCBI Taxonomy" id="585502"/>
    <lineage>
        <taxon>Bacteria</taxon>
        <taxon>Pseudomonadati</taxon>
        <taxon>Bacteroidota</taxon>
        <taxon>Bacteroidia</taxon>
        <taxon>Bacteroidales</taxon>
        <taxon>Prevotellaceae</taxon>
        <taxon>Hallella</taxon>
    </lineage>
</organism>
<name>D1PUU2_9BACT</name>
<keyword evidence="3" id="KW-0418">Kinase</keyword>
<dbReference type="AlphaFoldDB" id="D1PUU2"/>
<protein>
    <recommendedName>
        <fullName evidence="7">Protein kinase domain-containing protein</fullName>
    </recommendedName>
</protein>
<feature type="domain" description="Protein kinase" evidence="7">
    <location>
        <begin position="1"/>
        <end position="304"/>
    </location>
</feature>
<gene>
    <name evidence="8" type="ORF">HMPREF0645_0727</name>
</gene>
<keyword evidence="6" id="KW-0812">Transmembrane</keyword>
<comment type="caution">
    <text evidence="8">The sequence shown here is derived from an EMBL/GenBank/DDBJ whole genome shotgun (WGS) entry which is preliminary data.</text>
</comment>
<dbReference type="GO" id="GO:0005524">
    <property type="term" value="F:ATP binding"/>
    <property type="evidence" value="ECO:0007669"/>
    <property type="project" value="UniProtKB-KW"/>
</dbReference>
<feature type="compositionally biased region" description="Polar residues" evidence="5">
    <location>
        <begin position="300"/>
        <end position="310"/>
    </location>
</feature>
<dbReference type="Pfam" id="PF00069">
    <property type="entry name" value="Pkinase"/>
    <property type="match status" value="1"/>
</dbReference>
<evidence type="ECO:0000256" key="3">
    <source>
        <dbReference type="ARBA" id="ARBA00022777"/>
    </source>
</evidence>
<dbReference type="GO" id="GO:0004672">
    <property type="term" value="F:protein kinase activity"/>
    <property type="evidence" value="ECO:0007669"/>
    <property type="project" value="InterPro"/>
</dbReference>
<evidence type="ECO:0000256" key="2">
    <source>
        <dbReference type="ARBA" id="ARBA00022741"/>
    </source>
</evidence>
<dbReference type="Proteomes" id="UP000003160">
    <property type="component" value="Unassembled WGS sequence"/>
</dbReference>
<accession>D1PUU2</accession>
<dbReference type="RefSeq" id="WP_007172841.1">
    <property type="nucleotide sequence ID" value="NZ_GG704780.1"/>
</dbReference>
<sequence length="385" mass="43474">MTEINEIKNSSINFLVTGKDGTREVMLIGLKPGFEDRPQYQRGLKREYEQCQKIDHPNILKYLEMKEVAGYGQCIVMEWEPSRTLADYMEENHSAEEQKDIILQIANALNFLHQQGKVHGALDPSCIFITQQGDRVKLLNFRLRYADRLSEPTESMKFRAPEAKDGTVSLDARTDVFSLGMILKEMDLGERYENVVFGSSAIARNNRFPDIDAFLEAFEHHRHTRRKTTGMGKGGANSKRIVAVVAAIAALAVVVALAFFNRDVIDTEKSQPTSEIVDSTERTEIPTKQSDRPLPAQETAEPTQSAAPANQTYTGDLAFLNELVPQMHIDMDKIYASSKEKSVIQTKLSSYYKGLRKALGNKTEEQFAAYDKAFMDYRAKKDAEQ</sequence>
<evidence type="ECO:0000256" key="6">
    <source>
        <dbReference type="SAM" id="Phobius"/>
    </source>
</evidence>
<feature type="region of interest" description="Disordered" evidence="5">
    <location>
        <begin position="270"/>
        <end position="310"/>
    </location>
</feature>
<keyword evidence="1" id="KW-0808">Transferase</keyword>
<dbReference type="GO" id="GO:0005737">
    <property type="term" value="C:cytoplasm"/>
    <property type="evidence" value="ECO:0007669"/>
    <property type="project" value="TreeGrafter"/>
</dbReference>
<dbReference type="PANTHER" id="PTHR11042">
    <property type="entry name" value="EUKARYOTIC TRANSLATION INITIATION FACTOR 2-ALPHA KINASE EIF2-ALPHA KINASE -RELATED"/>
    <property type="match status" value="1"/>
</dbReference>
<evidence type="ECO:0000313" key="9">
    <source>
        <dbReference type="Proteomes" id="UP000003160"/>
    </source>
</evidence>
<evidence type="ECO:0000259" key="7">
    <source>
        <dbReference type="PROSITE" id="PS50011"/>
    </source>
</evidence>
<evidence type="ECO:0000256" key="4">
    <source>
        <dbReference type="ARBA" id="ARBA00022840"/>
    </source>
</evidence>
<dbReference type="Gene3D" id="1.10.510.10">
    <property type="entry name" value="Transferase(Phosphotransferase) domain 1"/>
    <property type="match status" value="1"/>
</dbReference>
<dbReference type="eggNOG" id="COG0515">
    <property type="taxonomic scope" value="Bacteria"/>
</dbReference>
<feature type="compositionally biased region" description="Basic and acidic residues" evidence="5">
    <location>
        <begin position="279"/>
        <end position="291"/>
    </location>
</feature>
<keyword evidence="6" id="KW-1133">Transmembrane helix</keyword>
<dbReference type="SMART" id="SM00220">
    <property type="entry name" value="S_TKc"/>
    <property type="match status" value="1"/>
</dbReference>
<dbReference type="InterPro" id="IPR050339">
    <property type="entry name" value="CC_SR_Kinase"/>
</dbReference>